<dbReference type="GO" id="GO:0005741">
    <property type="term" value="C:mitochondrial outer membrane"/>
    <property type="evidence" value="ECO:0007669"/>
    <property type="project" value="TreeGrafter"/>
</dbReference>
<dbReference type="Pfam" id="PF00452">
    <property type="entry name" value="Bcl-2"/>
    <property type="match status" value="1"/>
</dbReference>
<dbReference type="PROSITE" id="PS50062">
    <property type="entry name" value="BCL2_FAMILY"/>
    <property type="match status" value="1"/>
</dbReference>
<dbReference type="Gene3D" id="1.10.437.10">
    <property type="entry name" value="Blc2-like"/>
    <property type="match status" value="1"/>
</dbReference>
<evidence type="ECO:0000313" key="5">
    <source>
        <dbReference type="EMBL" id="KAK0065782.1"/>
    </source>
</evidence>
<evidence type="ECO:0000256" key="2">
    <source>
        <dbReference type="ARBA" id="ARBA00022703"/>
    </source>
</evidence>
<keyword evidence="3" id="KW-0812">Transmembrane</keyword>
<dbReference type="PANTHER" id="PTHR11256">
    <property type="entry name" value="BCL-2 RELATED"/>
    <property type="match status" value="1"/>
</dbReference>
<dbReference type="EMBL" id="JASAOG010000012">
    <property type="protein sequence ID" value="KAK0065782.1"/>
    <property type="molecule type" value="Genomic_DNA"/>
</dbReference>
<dbReference type="PANTHER" id="PTHR11256:SF56">
    <property type="entry name" value="BCL-2 BCL-2 HOMOLOGY REGION 1-3 DOMAIN-CONTAINING PROTEIN"/>
    <property type="match status" value="1"/>
</dbReference>
<dbReference type="InterPro" id="IPR002475">
    <property type="entry name" value="Bcl2-like"/>
</dbReference>
<accession>A0AAD8C4L8</accession>
<dbReference type="GO" id="GO:0051400">
    <property type="term" value="F:BH domain binding"/>
    <property type="evidence" value="ECO:0007669"/>
    <property type="project" value="TreeGrafter"/>
</dbReference>
<dbReference type="InterPro" id="IPR046371">
    <property type="entry name" value="Bcl-2_BH1-3"/>
</dbReference>
<dbReference type="AlphaFoldDB" id="A0AAD8C4L8"/>
<proteinExistence type="inferred from homology"/>
<comment type="caution">
    <text evidence="5">The sequence shown here is derived from an EMBL/GenBank/DDBJ whole genome shotgun (WGS) entry which is preliminary data.</text>
</comment>
<gene>
    <name evidence="5" type="ORF">Bpfe_004579</name>
</gene>
<feature type="transmembrane region" description="Helical" evidence="3">
    <location>
        <begin position="119"/>
        <end position="139"/>
    </location>
</feature>
<dbReference type="SUPFAM" id="SSF56854">
    <property type="entry name" value="Bcl-2 inhibitors of programmed cell death"/>
    <property type="match status" value="1"/>
</dbReference>
<evidence type="ECO:0000313" key="6">
    <source>
        <dbReference type="Proteomes" id="UP001233172"/>
    </source>
</evidence>
<dbReference type="GO" id="GO:0001836">
    <property type="term" value="P:release of cytochrome c from mitochondria"/>
    <property type="evidence" value="ECO:0007669"/>
    <property type="project" value="TreeGrafter"/>
</dbReference>
<keyword evidence="2" id="KW-0053">Apoptosis</keyword>
<evidence type="ECO:0000259" key="4">
    <source>
        <dbReference type="SMART" id="SM00337"/>
    </source>
</evidence>
<protein>
    <submittedName>
        <fullName evidence="5">Apoptosis regulator Bcl-2</fullName>
    </submittedName>
</protein>
<keyword evidence="3" id="KW-1133">Transmembrane helix</keyword>
<evidence type="ECO:0000256" key="3">
    <source>
        <dbReference type="SAM" id="Phobius"/>
    </source>
</evidence>
<dbReference type="InterPro" id="IPR036834">
    <property type="entry name" value="Bcl-2-like_sf"/>
</dbReference>
<evidence type="ECO:0000256" key="1">
    <source>
        <dbReference type="ARBA" id="ARBA00009458"/>
    </source>
</evidence>
<organism evidence="5 6">
    <name type="scientific">Biomphalaria pfeifferi</name>
    <name type="common">Bloodfluke planorb</name>
    <name type="synonym">Freshwater snail</name>
    <dbReference type="NCBI Taxonomy" id="112525"/>
    <lineage>
        <taxon>Eukaryota</taxon>
        <taxon>Metazoa</taxon>
        <taxon>Spiralia</taxon>
        <taxon>Lophotrochozoa</taxon>
        <taxon>Mollusca</taxon>
        <taxon>Gastropoda</taxon>
        <taxon>Heterobranchia</taxon>
        <taxon>Euthyneura</taxon>
        <taxon>Panpulmonata</taxon>
        <taxon>Hygrophila</taxon>
        <taxon>Lymnaeoidea</taxon>
        <taxon>Planorbidae</taxon>
        <taxon>Biomphalaria</taxon>
    </lineage>
</organism>
<dbReference type="SMART" id="SM00337">
    <property type="entry name" value="BCL"/>
    <property type="match status" value="1"/>
</dbReference>
<dbReference type="CDD" id="cd06845">
    <property type="entry name" value="Bcl-2_like"/>
    <property type="match status" value="1"/>
</dbReference>
<dbReference type="InterPro" id="IPR026298">
    <property type="entry name" value="Bcl-2_fam"/>
</dbReference>
<keyword evidence="3" id="KW-0472">Membrane</keyword>
<comment type="similarity">
    <text evidence="1">Belongs to the Bcl-2 family.</text>
</comment>
<dbReference type="GO" id="GO:0042981">
    <property type="term" value="P:regulation of apoptotic process"/>
    <property type="evidence" value="ECO:0007669"/>
    <property type="project" value="InterPro"/>
</dbReference>
<reference evidence="5" key="1">
    <citation type="journal article" date="2023" name="PLoS Negl. Trop. Dis.">
        <title>A genome sequence for Biomphalaria pfeifferi, the major vector snail for the human-infecting parasite Schistosoma mansoni.</title>
        <authorList>
            <person name="Bu L."/>
            <person name="Lu L."/>
            <person name="Laidemitt M.R."/>
            <person name="Zhang S.M."/>
            <person name="Mutuku M."/>
            <person name="Mkoji G."/>
            <person name="Steinauer M."/>
            <person name="Loker E.S."/>
        </authorList>
    </citation>
    <scope>NUCLEOTIDE SEQUENCE</scope>
    <source>
        <strain evidence="5">KasaAsao</strain>
    </source>
</reference>
<dbReference type="GO" id="GO:0008630">
    <property type="term" value="P:intrinsic apoptotic signaling pathway in response to DNA damage"/>
    <property type="evidence" value="ECO:0007669"/>
    <property type="project" value="TreeGrafter"/>
</dbReference>
<feature type="domain" description="Bcl-2 Bcl-2 homology region 1-3" evidence="4">
    <location>
        <begin position="11"/>
        <end position="105"/>
    </location>
</feature>
<sequence>MAKYKQYASKLLLVADAIDSNYNTEIHNLASTVLPNAERETIKQVAKEILSGGVTWGKIAALFLFTYKVCIRVLDRFPLITKIINIVFDFLRVRVVDWIIQKGGWKSIQENMIRPLPDIFRISLGVLFLSVGVFLLFWYRK</sequence>
<keyword evidence="6" id="KW-1185">Reference proteome</keyword>
<dbReference type="GO" id="GO:0097192">
    <property type="term" value="P:extrinsic apoptotic signaling pathway in absence of ligand"/>
    <property type="evidence" value="ECO:0007669"/>
    <property type="project" value="TreeGrafter"/>
</dbReference>
<name>A0AAD8C4L8_BIOPF</name>
<reference evidence="5" key="2">
    <citation type="submission" date="2023-04" db="EMBL/GenBank/DDBJ databases">
        <authorList>
            <person name="Bu L."/>
            <person name="Lu L."/>
            <person name="Laidemitt M.R."/>
            <person name="Zhang S.M."/>
            <person name="Mutuku M."/>
            <person name="Mkoji G."/>
            <person name="Steinauer M."/>
            <person name="Loker E.S."/>
        </authorList>
    </citation>
    <scope>NUCLEOTIDE SEQUENCE</scope>
    <source>
        <strain evidence="5">KasaAsao</strain>
        <tissue evidence="5">Whole Snail</tissue>
    </source>
</reference>
<dbReference type="Proteomes" id="UP001233172">
    <property type="component" value="Unassembled WGS sequence"/>
</dbReference>